<dbReference type="InterPro" id="IPR001148">
    <property type="entry name" value="CA_dom"/>
</dbReference>
<organism evidence="3 4">
    <name type="scientific">Monodelphis domestica</name>
    <name type="common">Gray short-tailed opossum</name>
    <dbReference type="NCBI Taxonomy" id="13616"/>
    <lineage>
        <taxon>Eukaryota</taxon>
        <taxon>Metazoa</taxon>
        <taxon>Chordata</taxon>
        <taxon>Craniata</taxon>
        <taxon>Vertebrata</taxon>
        <taxon>Euteleostomi</taxon>
        <taxon>Mammalia</taxon>
        <taxon>Metatheria</taxon>
        <taxon>Didelphimorphia</taxon>
        <taxon>Didelphidae</taxon>
        <taxon>Monodelphis</taxon>
    </lineage>
</organism>
<dbReference type="PANTHER" id="PTHR18952:SF84">
    <property type="entry name" value="CARBONIC ANHYDRASE 14"/>
    <property type="match status" value="1"/>
</dbReference>
<sequence length="339" mass="37787">MQRNIDFLFVSFFLPGKGEVNQKEWPTYFRSCGGEEQSPIDIQTDKVTVDTSLKPLQLKNFGLQHGKFPMSNTGHTATVQLPDNMKIYDGQSSFYTAVQFHLHWEGETAKPSGSEHTMNGMHSNAELHVVAFDCSKYPTYDVAKTKPDGLLVLAILIKWPNSSPFLSLLGQSTNLTSLNLKGMMPPNTVNMFTYNGSLTTPPCTQNVRWMIFANLATISTNQVNSHSPAIILDALLKSALQIINNSFSCSHLSSTSLGCLFHSINQKTFITHLPCAKHWEYQGRQDQPLLSHHLTECQANNKGLLANRCPQGTYSLLSEWLREISKIVLMGTKGCLVTF</sequence>
<dbReference type="GO" id="GO:0004089">
    <property type="term" value="F:carbonate dehydratase activity"/>
    <property type="evidence" value="ECO:0000318"/>
    <property type="project" value="GO_Central"/>
</dbReference>
<dbReference type="PANTHER" id="PTHR18952">
    <property type="entry name" value="CARBONIC ANHYDRASE"/>
    <property type="match status" value="1"/>
</dbReference>
<dbReference type="eggNOG" id="KOG0382">
    <property type="taxonomic scope" value="Eukaryota"/>
</dbReference>
<dbReference type="GO" id="GO:0008270">
    <property type="term" value="F:zinc ion binding"/>
    <property type="evidence" value="ECO:0007669"/>
    <property type="project" value="InterPro"/>
</dbReference>
<dbReference type="AlphaFoldDB" id="F7CPH5"/>
<reference evidence="3" key="2">
    <citation type="submission" date="2025-08" db="UniProtKB">
        <authorList>
            <consortium name="Ensembl"/>
        </authorList>
    </citation>
    <scope>IDENTIFICATION</scope>
</reference>
<dbReference type="InterPro" id="IPR023561">
    <property type="entry name" value="Carbonic_anhydrase_a-class"/>
</dbReference>
<dbReference type="SMART" id="SM01057">
    <property type="entry name" value="Carb_anhydrase"/>
    <property type="match status" value="1"/>
</dbReference>
<dbReference type="InterPro" id="IPR036398">
    <property type="entry name" value="CA_dom_sf"/>
</dbReference>
<proteinExistence type="inferred from homology"/>
<reference evidence="3 4" key="1">
    <citation type="journal article" date="2007" name="Nature">
        <title>Genome of the marsupial Monodelphis domestica reveals innovation in non-coding sequences.</title>
        <authorList>
            <person name="Mikkelsen T.S."/>
            <person name="Wakefield M.J."/>
            <person name="Aken B."/>
            <person name="Amemiya C.T."/>
            <person name="Chang J.L."/>
            <person name="Duke S."/>
            <person name="Garber M."/>
            <person name="Gentles A.J."/>
            <person name="Goodstadt L."/>
            <person name="Heger A."/>
            <person name="Jurka J."/>
            <person name="Kamal M."/>
            <person name="Mauceli E."/>
            <person name="Searle S.M."/>
            <person name="Sharpe T."/>
            <person name="Baker M.L."/>
            <person name="Batzer M.A."/>
            <person name="Benos P.V."/>
            <person name="Belov K."/>
            <person name="Clamp M."/>
            <person name="Cook A."/>
            <person name="Cuff J."/>
            <person name="Das R."/>
            <person name="Davidow L."/>
            <person name="Deakin J.E."/>
            <person name="Fazzari M.J."/>
            <person name="Glass J.L."/>
            <person name="Grabherr M."/>
            <person name="Greally J.M."/>
            <person name="Gu W."/>
            <person name="Hore T.A."/>
            <person name="Huttley G.A."/>
            <person name="Kleber M."/>
            <person name="Jirtle R.L."/>
            <person name="Koina E."/>
            <person name="Lee J.T."/>
            <person name="Mahony S."/>
            <person name="Marra M.A."/>
            <person name="Miller R.D."/>
            <person name="Nicholls R.D."/>
            <person name="Oda M."/>
            <person name="Papenfuss A.T."/>
            <person name="Parra Z.E."/>
            <person name="Pollock D.D."/>
            <person name="Ray D.A."/>
            <person name="Schein J.E."/>
            <person name="Speed T.P."/>
            <person name="Thompson K."/>
            <person name="VandeBerg J.L."/>
            <person name="Wade C.M."/>
            <person name="Walker J.A."/>
            <person name="Waters P.D."/>
            <person name="Webber C."/>
            <person name="Weidman J.R."/>
            <person name="Xie X."/>
            <person name="Zody M.C."/>
            <person name="Baldwin J."/>
            <person name="Abdouelleil A."/>
            <person name="Abdulkadir J."/>
            <person name="Abebe A."/>
            <person name="Abera B."/>
            <person name="Abreu J."/>
            <person name="Acer S.C."/>
            <person name="Aftuck L."/>
            <person name="Alexander A."/>
            <person name="An P."/>
            <person name="Anderson E."/>
            <person name="Anderson S."/>
            <person name="Arachi H."/>
            <person name="Azer M."/>
            <person name="Bachantsang P."/>
            <person name="Barry A."/>
            <person name="Bayul T."/>
            <person name="Berlin A."/>
            <person name="Bessette D."/>
            <person name="Bloom T."/>
            <person name="Bloom T."/>
            <person name="Boguslavskiy L."/>
            <person name="Bonnet C."/>
            <person name="Boukhgalter B."/>
            <person name="Bourzgui I."/>
            <person name="Brown A."/>
            <person name="Cahill P."/>
            <person name="Channer S."/>
            <person name="Cheshatsang Y."/>
            <person name="Chuda L."/>
            <person name="Citroen M."/>
            <person name="Collymore A."/>
            <person name="Cooke P."/>
            <person name="Costello M."/>
            <person name="D'Aco K."/>
            <person name="Daza R."/>
            <person name="De Haan G."/>
            <person name="DeGray S."/>
            <person name="DeMaso C."/>
            <person name="Dhargay N."/>
            <person name="Dooley K."/>
            <person name="Dooley E."/>
            <person name="Doricent M."/>
            <person name="Dorje P."/>
            <person name="Dorjee K."/>
            <person name="Dupes A."/>
            <person name="Elong R."/>
            <person name="Falk J."/>
            <person name="Farina A."/>
            <person name="Faro S."/>
            <person name="Ferguson D."/>
            <person name="Fisher S."/>
            <person name="Foley C.D."/>
            <person name="Franke A."/>
            <person name="Friedrich D."/>
            <person name="Gadbois L."/>
            <person name="Gearin G."/>
            <person name="Gearin C.R."/>
            <person name="Giannoukos G."/>
            <person name="Goode T."/>
            <person name="Graham J."/>
            <person name="Grandbois E."/>
            <person name="Grewal S."/>
            <person name="Gyaltsen K."/>
            <person name="Hafez N."/>
            <person name="Hagos B."/>
            <person name="Hall J."/>
            <person name="Henson C."/>
            <person name="Hollinger A."/>
            <person name="Honan T."/>
            <person name="Huard M.D."/>
            <person name="Hughes L."/>
            <person name="Hurhula B."/>
            <person name="Husby M.E."/>
            <person name="Kamat A."/>
            <person name="Kanga B."/>
            <person name="Kashin S."/>
            <person name="Khazanovich D."/>
            <person name="Kisner P."/>
            <person name="Lance K."/>
            <person name="Lara M."/>
            <person name="Lee W."/>
            <person name="Lennon N."/>
            <person name="Letendre F."/>
            <person name="LeVine R."/>
            <person name="Lipovsky A."/>
            <person name="Liu X."/>
            <person name="Liu J."/>
            <person name="Liu S."/>
            <person name="Lokyitsang T."/>
            <person name="Lokyitsang Y."/>
            <person name="Lubonja R."/>
            <person name="Lui A."/>
            <person name="MacDonald P."/>
            <person name="Magnisalis V."/>
            <person name="Maru K."/>
            <person name="Matthews C."/>
            <person name="McCusker W."/>
            <person name="McDonough S."/>
            <person name="Mehta T."/>
            <person name="Meldrim J."/>
            <person name="Meneus L."/>
            <person name="Mihai O."/>
            <person name="Mihalev A."/>
            <person name="Mihova T."/>
            <person name="Mittelman R."/>
            <person name="Mlenga V."/>
            <person name="Montmayeur A."/>
            <person name="Mulrain L."/>
            <person name="Navidi A."/>
            <person name="Naylor J."/>
            <person name="Negash T."/>
            <person name="Nguyen T."/>
            <person name="Nguyen N."/>
            <person name="Nicol R."/>
            <person name="Norbu C."/>
            <person name="Norbu N."/>
            <person name="Novod N."/>
            <person name="O'Neill B."/>
            <person name="Osman S."/>
            <person name="Markiewicz E."/>
            <person name="Oyono O.L."/>
            <person name="Patti C."/>
            <person name="Phunkhang P."/>
            <person name="Pierre F."/>
            <person name="Priest M."/>
            <person name="Raghuraman S."/>
            <person name="Rege F."/>
            <person name="Reyes R."/>
            <person name="Rise C."/>
            <person name="Rogov P."/>
            <person name="Ross K."/>
            <person name="Ryan E."/>
            <person name="Settipalli S."/>
            <person name="Shea T."/>
            <person name="Sherpa N."/>
            <person name="Shi L."/>
            <person name="Shih D."/>
            <person name="Sparrow T."/>
            <person name="Spaulding J."/>
            <person name="Stalker J."/>
            <person name="Stange-Thomann N."/>
            <person name="Stavropoulos S."/>
            <person name="Stone C."/>
            <person name="Strader C."/>
            <person name="Tesfaye S."/>
            <person name="Thomson T."/>
            <person name="Thoulutsang Y."/>
            <person name="Thoulutsang D."/>
            <person name="Topham K."/>
            <person name="Topping I."/>
            <person name="Tsamla T."/>
            <person name="Vassiliev H."/>
            <person name="Vo A."/>
            <person name="Wangchuk T."/>
            <person name="Wangdi T."/>
            <person name="Weiand M."/>
            <person name="Wilkinson J."/>
            <person name="Wilson A."/>
            <person name="Yadav S."/>
            <person name="Young G."/>
            <person name="Yu Q."/>
            <person name="Zembek L."/>
            <person name="Zhong D."/>
            <person name="Zimmer A."/>
            <person name="Zwirko Z."/>
            <person name="Jaffe D.B."/>
            <person name="Alvarez P."/>
            <person name="Brockman W."/>
            <person name="Butler J."/>
            <person name="Chin C."/>
            <person name="Gnerre S."/>
            <person name="MacCallum I."/>
            <person name="Graves J.A."/>
            <person name="Ponting C.P."/>
            <person name="Breen M."/>
            <person name="Samollow P.B."/>
            <person name="Lander E.S."/>
            <person name="Lindblad-Toh K."/>
        </authorList>
    </citation>
    <scope>NUCLEOTIDE SEQUENCE [LARGE SCALE GENOMIC DNA]</scope>
</reference>
<dbReference type="PROSITE" id="PS51144">
    <property type="entry name" value="ALPHA_CA_2"/>
    <property type="match status" value="1"/>
</dbReference>
<protein>
    <recommendedName>
        <fullName evidence="2">Alpha-carbonic anhydrase domain-containing protein</fullName>
    </recommendedName>
</protein>
<dbReference type="Gene3D" id="3.10.200.10">
    <property type="entry name" value="Alpha carbonic anhydrase"/>
    <property type="match status" value="1"/>
</dbReference>
<dbReference type="Bgee" id="ENSMODG00000009390">
    <property type="expression patterns" value="Expressed in placenta and 4 other cell types or tissues"/>
</dbReference>
<dbReference type="SUPFAM" id="SSF51069">
    <property type="entry name" value="Carbonic anhydrase"/>
    <property type="match status" value="1"/>
</dbReference>
<dbReference type="HOGENOM" id="CLU_039326_2_0_1"/>
<dbReference type="InParanoid" id="F7CPH5"/>
<feature type="domain" description="Alpha-carbonic anhydrase" evidence="2">
    <location>
        <begin position="10"/>
        <end position="273"/>
    </location>
</feature>
<dbReference type="Pfam" id="PF00194">
    <property type="entry name" value="Carb_anhydrase"/>
    <property type="match status" value="1"/>
</dbReference>
<evidence type="ECO:0000313" key="3">
    <source>
        <dbReference type="Ensembl" id="ENSMODP00000011731.4"/>
    </source>
</evidence>
<dbReference type="STRING" id="13616.ENSMODP00000011731"/>
<dbReference type="GO" id="GO:0005886">
    <property type="term" value="C:plasma membrane"/>
    <property type="evidence" value="ECO:0000318"/>
    <property type="project" value="GO_Central"/>
</dbReference>
<dbReference type="Ensembl" id="ENSMODT00000011952.4">
    <property type="protein sequence ID" value="ENSMODP00000011731.4"/>
    <property type="gene ID" value="ENSMODG00000009390.4"/>
</dbReference>
<evidence type="ECO:0000259" key="2">
    <source>
        <dbReference type="PROSITE" id="PS51144"/>
    </source>
</evidence>
<accession>F7CPH5</accession>
<evidence type="ECO:0000313" key="4">
    <source>
        <dbReference type="Proteomes" id="UP000002280"/>
    </source>
</evidence>
<keyword evidence="4" id="KW-1185">Reference proteome</keyword>
<dbReference type="GeneTree" id="ENSGT00940000156893"/>
<reference evidence="3" key="3">
    <citation type="submission" date="2025-09" db="UniProtKB">
        <authorList>
            <consortium name="Ensembl"/>
        </authorList>
    </citation>
    <scope>IDENTIFICATION</scope>
</reference>
<name>F7CPH5_MONDO</name>
<comment type="similarity">
    <text evidence="1">Belongs to the alpha-carbonic anhydrase family.</text>
</comment>
<evidence type="ECO:0000256" key="1">
    <source>
        <dbReference type="ARBA" id="ARBA00010718"/>
    </source>
</evidence>
<dbReference type="Proteomes" id="UP000002280">
    <property type="component" value="Chromosome 4"/>
</dbReference>